<protein>
    <recommendedName>
        <fullName evidence="5">DASH complex subunit SPC19</fullName>
    </recommendedName>
    <alternativeName>
        <fullName evidence="12">Outer kinetochore protein SPC19</fullName>
    </alternativeName>
</protein>
<evidence type="ECO:0000256" key="9">
    <source>
        <dbReference type="ARBA" id="ARBA00023212"/>
    </source>
</evidence>
<evidence type="ECO:0000256" key="6">
    <source>
        <dbReference type="ARBA" id="ARBA00022454"/>
    </source>
</evidence>
<proteinExistence type="inferred from homology"/>
<accession>A0A6A6USS1</accession>
<evidence type="ECO:0000256" key="5">
    <source>
        <dbReference type="ARBA" id="ARBA00016329"/>
    </source>
</evidence>
<keyword evidence="10" id="KW-0539">Nucleus</keyword>
<keyword evidence="9" id="KW-0206">Cytoskeleton</keyword>
<dbReference type="GO" id="GO:0005876">
    <property type="term" value="C:spindle microtubule"/>
    <property type="evidence" value="ECO:0007669"/>
    <property type="project" value="InterPro"/>
</dbReference>
<sequence>MNNSLEGCVSSLRESLSLLDSSIKTLDAGVNDFPRLSKVLQSTRHFELVSEPDLHSAQSALRSEIQPEVNALLNRVEAHLDKLERREQALMAKCELQEGRLGDAPSAATPRTGLSGSTMFGSGGAVPVAKMNQVRQKKERLSYAIDRLQLEAQQKERQLRKSLAAPAVLD</sequence>
<feature type="coiled-coil region" evidence="13">
    <location>
        <begin position="131"/>
        <end position="165"/>
    </location>
</feature>
<evidence type="ECO:0000256" key="3">
    <source>
        <dbReference type="ARBA" id="ARBA00004629"/>
    </source>
</evidence>
<evidence type="ECO:0000256" key="1">
    <source>
        <dbReference type="ARBA" id="ARBA00004123"/>
    </source>
</evidence>
<evidence type="ECO:0000256" key="8">
    <source>
        <dbReference type="ARBA" id="ARBA00022838"/>
    </source>
</evidence>
<organism evidence="14 15">
    <name type="scientific">Microthyrium microscopicum</name>
    <dbReference type="NCBI Taxonomy" id="703497"/>
    <lineage>
        <taxon>Eukaryota</taxon>
        <taxon>Fungi</taxon>
        <taxon>Dikarya</taxon>
        <taxon>Ascomycota</taxon>
        <taxon>Pezizomycotina</taxon>
        <taxon>Dothideomycetes</taxon>
        <taxon>Dothideomycetes incertae sedis</taxon>
        <taxon>Microthyriales</taxon>
        <taxon>Microthyriaceae</taxon>
        <taxon>Microthyrium</taxon>
    </lineage>
</organism>
<dbReference type="PANTHER" id="PTHR28262:SF1">
    <property type="entry name" value="DASH COMPLEX SUBUNIT SPC19"/>
    <property type="match status" value="1"/>
</dbReference>
<feature type="coiled-coil region" evidence="13">
    <location>
        <begin position="69"/>
        <end position="100"/>
    </location>
</feature>
<evidence type="ECO:0000256" key="10">
    <source>
        <dbReference type="ARBA" id="ARBA00023242"/>
    </source>
</evidence>
<gene>
    <name evidence="14" type="ORF">BT63DRAFT_395760</name>
</gene>
<keyword evidence="11" id="KW-0137">Centromere</keyword>
<evidence type="ECO:0000256" key="4">
    <source>
        <dbReference type="ARBA" id="ARBA00008952"/>
    </source>
</evidence>
<dbReference type="OrthoDB" id="3361333at2759"/>
<dbReference type="Proteomes" id="UP000799302">
    <property type="component" value="Unassembled WGS sequence"/>
</dbReference>
<evidence type="ECO:0000256" key="7">
    <source>
        <dbReference type="ARBA" id="ARBA00022490"/>
    </source>
</evidence>
<evidence type="ECO:0000256" key="2">
    <source>
        <dbReference type="ARBA" id="ARBA00004186"/>
    </source>
</evidence>
<dbReference type="EMBL" id="MU004230">
    <property type="protein sequence ID" value="KAF2675172.1"/>
    <property type="molecule type" value="Genomic_DNA"/>
</dbReference>
<keyword evidence="13" id="KW-0175">Coiled coil</keyword>
<evidence type="ECO:0000256" key="11">
    <source>
        <dbReference type="ARBA" id="ARBA00023328"/>
    </source>
</evidence>
<evidence type="ECO:0000313" key="15">
    <source>
        <dbReference type="Proteomes" id="UP000799302"/>
    </source>
</evidence>
<comment type="similarity">
    <text evidence="4">Belongs to the DASH complex SPC19 family.</text>
</comment>
<keyword evidence="6" id="KW-0158">Chromosome</keyword>
<dbReference type="GO" id="GO:0042729">
    <property type="term" value="C:DASH complex"/>
    <property type="evidence" value="ECO:0007669"/>
    <property type="project" value="InterPro"/>
</dbReference>
<keyword evidence="8" id="KW-0995">Kinetochore</keyword>
<dbReference type="PANTHER" id="PTHR28262">
    <property type="entry name" value="DASH COMPLEX SUBUNIT SPC19"/>
    <property type="match status" value="1"/>
</dbReference>
<keyword evidence="15" id="KW-1185">Reference proteome</keyword>
<dbReference type="GO" id="GO:0008608">
    <property type="term" value="P:attachment of spindle microtubules to kinetochore"/>
    <property type="evidence" value="ECO:0007669"/>
    <property type="project" value="InterPro"/>
</dbReference>
<keyword evidence="7" id="KW-0963">Cytoplasm</keyword>
<dbReference type="InterPro" id="IPR013251">
    <property type="entry name" value="DASH_Spc19"/>
</dbReference>
<comment type="subcellular location">
    <subcellularLocation>
        <location evidence="3">Chromosome</location>
        <location evidence="3">Centromere</location>
        <location evidence="3">Kinetochore</location>
    </subcellularLocation>
    <subcellularLocation>
        <location evidence="2">Cytoplasm</location>
        <location evidence="2">Cytoskeleton</location>
        <location evidence="2">Spindle</location>
    </subcellularLocation>
    <subcellularLocation>
        <location evidence="1">Nucleus</location>
    </subcellularLocation>
</comment>
<evidence type="ECO:0000256" key="13">
    <source>
        <dbReference type="SAM" id="Coils"/>
    </source>
</evidence>
<reference evidence="14" key="1">
    <citation type="journal article" date="2020" name="Stud. Mycol.">
        <title>101 Dothideomycetes genomes: a test case for predicting lifestyles and emergence of pathogens.</title>
        <authorList>
            <person name="Haridas S."/>
            <person name="Albert R."/>
            <person name="Binder M."/>
            <person name="Bloem J."/>
            <person name="Labutti K."/>
            <person name="Salamov A."/>
            <person name="Andreopoulos B."/>
            <person name="Baker S."/>
            <person name="Barry K."/>
            <person name="Bills G."/>
            <person name="Bluhm B."/>
            <person name="Cannon C."/>
            <person name="Castanera R."/>
            <person name="Culley D."/>
            <person name="Daum C."/>
            <person name="Ezra D."/>
            <person name="Gonzalez J."/>
            <person name="Henrissat B."/>
            <person name="Kuo A."/>
            <person name="Liang C."/>
            <person name="Lipzen A."/>
            <person name="Lutzoni F."/>
            <person name="Magnuson J."/>
            <person name="Mondo S."/>
            <person name="Nolan M."/>
            <person name="Ohm R."/>
            <person name="Pangilinan J."/>
            <person name="Park H.-J."/>
            <person name="Ramirez L."/>
            <person name="Alfaro M."/>
            <person name="Sun H."/>
            <person name="Tritt A."/>
            <person name="Yoshinaga Y."/>
            <person name="Zwiers L.-H."/>
            <person name="Turgeon B."/>
            <person name="Goodwin S."/>
            <person name="Spatafora J."/>
            <person name="Crous P."/>
            <person name="Grigoriev I."/>
        </authorList>
    </citation>
    <scope>NUCLEOTIDE SEQUENCE</scope>
    <source>
        <strain evidence="14">CBS 115976</strain>
    </source>
</reference>
<name>A0A6A6USS1_9PEZI</name>
<evidence type="ECO:0000313" key="14">
    <source>
        <dbReference type="EMBL" id="KAF2675172.1"/>
    </source>
</evidence>
<dbReference type="AlphaFoldDB" id="A0A6A6USS1"/>
<dbReference type="Pfam" id="PF08287">
    <property type="entry name" value="DASH_Spc19"/>
    <property type="match status" value="1"/>
</dbReference>
<evidence type="ECO:0000256" key="12">
    <source>
        <dbReference type="ARBA" id="ARBA00032583"/>
    </source>
</evidence>